<dbReference type="Pfam" id="PF03860">
    <property type="entry name" value="Csp"/>
    <property type="match status" value="1"/>
</dbReference>
<dbReference type="CDD" id="cd08026">
    <property type="entry name" value="DUF326"/>
    <property type="match status" value="1"/>
</dbReference>
<sequence>MKYERYQTCIDACLECATECEHCATSCLNEKDVAMLTRCIQLDRECAEACYASARLMGMGGEHALLFCHACAEICEVCAEECEKHAAHGMTHCRVCAEACRQCAEECRAMTGVNA</sequence>
<dbReference type="EMBL" id="JBHTKA010000008">
    <property type="protein sequence ID" value="MFD1001964.1"/>
    <property type="molecule type" value="Genomic_DNA"/>
</dbReference>
<evidence type="ECO:0000313" key="1">
    <source>
        <dbReference type="EMBL" id="MFD1001964.1"/>
    </source>
</evidence>
<evidence type="ECO:0000313" key="2">
    <source>
        <dbReference type="Proteomes" id="UP001597112"/>
    </source>
</evidence>
<dbReference type="Gene3D" id="1.20.1270.360">
    <property type="match status" value="1"/>
</dbReference>
<reference evidence="2" key="1">
    <citation type="journal article" date="2019" name="Int. J. Syst. Evol. Microbiol.">
        <title>The Global Catalogue of Microorganisms (GCM) 10K type strain sequencing project: providing services to taxonomists for standard genome sequencing and annotation.</title>
        <authorList>
            <consortium name="The Broad Institute Genomics Platform"/>
            <consortium name="The Broad Institute Genome Sequencing Center for Infectious Disease"/>
            <person name="Wu L."/>
            <person name="Ma J."/>
        </authorList>
    </citation>
    <scope>NUCLEOTIDE SEQUENCE [LARGE SCALE GENOMIC DNA]</scope>
    <source>
        <strain evidence="2">CCUG 58938</strain>
    </source>
</reference>
<dbReference type="PANTHER" id="PTHR37310:SF1">
    <property type="entry name" value="CYTOPLASMIC PROTEIN"/>
    <property type="match status" value="1"/>
</dbReference>
<gene>
    <name evidence="1" type="ORF">ACFQ21_21745</name>
</gene>
<accession>A0ABW3K8C9</accession>
<comment type="caution">
    <text evidence="1">The sequence shown here is derived from an EMBL/GenBank/DDBJ whole genome shotgun (WGS) entry which is preliminary data.</text>
</comment>
<keyword evidence="2" id="KW-1185">Reference proteome</keyword>
<name>A0ABW3K8C9_9BACT</name>
<dbReference type="InterPro" id="IPR044543">
    <property type="entry name" value="YHJQ-like"/>
</dbReference>
<proteinExistence type="predicted"/>
<dbReference type="RefSeq" id="WP_377582615.1">
    <property type="nucleotide sequence ID" value="NZ_JBHTKA010000008.1"/>
</dbReference>
<protein>
    <submittedName>
        <fullName evidence="1">Four-helix bundle copper-binding protein</fullName>
    </submittedName>
</protein>
<dbReference type="Proteomes" id="UP001597112">
    <property type="component" value="Unassembled WGS sequence"/>
</dbReference>
<dbReference type="PANTHER" id="PTHR37310">
    <property type="entry name" value="CYTOPLASMIC PROTEIN-RELATED"/>
    <property type="match status" value="1"/>
</dbReference>
<organism evidence="1 2">
    <name type="scientific">Ohtaekwangia kribbensis</name>
    <dbReference type="NCBI Taxonomy" id="688913"/>
    <lineage>
        <taxon>Bacteria</taxon>
        <taxon>Pseudomonadati</taxon>
        <taxon>Bacteroidota</taxon>
        <taxon>Cytophagia</taxon>
        <taxon>Cytophagales</taxon>
        <taxon>Fulvivirgaceae</taxon>
        <taxon>Ohtaekwangia</taxon>
    </lineage>
</organism>
<dbReference type="InterPro" id="IPR005560">
    <property type="entry name" value="Csp_YhjQ"/>
</dbReference>